<dbReference type="InterPro" id="IPR036390">
    <property type="entry name" value="WH_DNA-bd_sf"/>
</dbReference>
<protein>
    <submittedName>
        <fullName evidence="5">MarR family transcriptional regulator</fullName>
    </submittedName>
</protein>
<evidence type="ECO:0000313" key="6">
    <source>
        <dbReference type="Proteomes" id="UP000516361"/>
    </source>
</evidence>
<dbReference type="Proteomes" id="UP000516361">
    <property type="component" value="Chromosome"/>
</dbReference>
<dbReference type="PROSITE" id="PS50995">
    <property type="entry name" value="HTH_MARR_2"/>
    <property type="match status" value="1"/>
</dbReference>
<keyword evidence="2" id="KW-0238">DNA-binding</keyword>
<dbReference type="Pfam" id="PF01047">
    <property type="entry name" value="MarR"/>
    <property type="match status" value="1"/>
</dbReference>
<dbReference type="InterPro" id="IPR000835">
    <property type="entry name" value="HTH_MarR-typ"/>
</dbReference>
<dbReference type="PANTHER" id="PTHR42756">
    <property type="entry name" value="TRANSCRIPTIONAL REGULATOR, MARR"/>
    <property type="match status" value="1"/>
</dbReference>
<dbReference type="FunCoup" id="A0A7G1G2U0">
    <property type="interactions" value="25"/>
</dbReference>
<keyword evidence="3" id="KW-0804">Transcription</keyword>
<dbReference type="InParanoid" id="A0A7G1G2U0"/>
<evidence type="ECO:0000259" key="4">
    <source>
        <dbReference type="PROSITE" id="PS50995"/>
    </source>
</evidence>
<dbReference type="EMBL" id="AP018712">
    <property type="protein sequence ID" value="BBE30710.1"/>
    <property type="molecule type" value="Genomic_DNA"/>
</dbReference>
<evidence type="ECO:0000256" key="2">
    <source>
        <dbReference type="ARBA" id="ARBA00023125"/>
    </source>
</evidence>
<dbReference type="PRINTS" id="PR00598">
    <property type="entry name" value="HTHMARR"/>
</dbReference>
<dbReference type="Gene3D" id="1.10.10.10">
    <property type="entry name" value="Winged helix-like DNA-binding domain superfamily/Winged helix DNA-binding domain"/>
    <property type="match status" value="1"/>
</dbReference>
<gene>
    <name evidence="5" type="ORF">OSSY52_08510</name>
</gene>
<dbReference type="RefSeq" id="WP_190615780.1">
    <property type="nucleotide sequence ID" value="NZ_AP018712.1"/>
</dbReference>
<dbReference type="AlphaFoldDB" id="A0A7G1G2U0"/>
<dbReference type="SUPFAM" id="SSF46785">
    <property type="entry name" value="Winged helix' DNA-binding domain"/>
    <property type="match status" value="1"/>
</dbReference>
<dbReference type="PANTHER" id="PTHR42756:SF2">
    <property type="entry name" value="MARR FAMILY REGULATORY PROTEIN"/>
    <property type="match status" value="1"/>
</dbReference>
<dbReference type="InterPro" id="IPR036388">
    <property type="entry name" value="WH-like_DNA-bd_sf"/>
</dbReference>
<keyword evidence="1" id="KW-0805">Transcription regulation</keyword>
<dbReference type="GO" id="GO:0003677">
    <property type="term" value="F:DNA binding"/>
    <property type="evidence" value="ECO:0007669"/>
    <property type="project" value="UniProtKB-KW"/>
</dbReference>
<name>A0A7G1G2U0_9BACT</name>
<evidence type="ECO:0000256" key="1">
    <source>
        <dbReference type="ARBA" id="ARBA00023015"/>
    </source>
</evidence>
<feature type="domain" description="HTH marR-type" evidence="4">
    <location>
        <begin position="2"/>
        <end position="135"/>
    </location>
</feature>
<dbReference type="InterPro" id="IPR011991">
    <property type="entry name" value="ArsR-like_HTH"/>
</dbReference>
<dbReference type="CDD" id="cd00090">
    <property type="entry name" value="HTH_ARSR"/>
    <property type="match status" value="1"/>
</dbReference>
<dbReference type="KEGG" id="ocy:OSSY52_08510"/>
<accession>A0A7G1G2U0</accession>
<keyword evidence="6" id="KW-1185">Reference proteome</keyword>
<dbReference type="SMART" id="SM00347">
    <property type="entry name" value="HTH_MARR"/>
    <property type="match status" value="1"/>
</dbReference>
<dbReference type="GO" id="GO:0003700">
    <property type="term" value="F:DNA-binding transcription factor activity"/>
    <property type="evidence" value="ECO:0007669"/>
    <property type="project" value="InterPro"/>
</dbReference>
<evidence type="ECO:0000313" key="5">
    <source>
        <dbReference type="EMBL" id="BBE30710.1"/>
    </source>
</evidence>
<reference evidence="5 6" key="1">
    <citation type="submission" date="2018-06" db="EMBL/GenBank/DDBJ databases">
        <title>Genome sequencing of Oceanotoga sp. sy52.</title>
        <authorList>
            <person name="Mori K."/>
        </authorList>
    </citation>
    <scope>NUCLEOTIDE SEQUENCE [LARGE SCALE GENOMIC DNA]</scope>
    <source>
        <strain evidence="6">sy52</strain>
    </source>
</reference>
<sequence>MNESFGKTISHISKKMYMYLNKNLEKYSISKGQIHFLMLLYRKGNGLTQEQISKFLDIDKANTTRALKKLIENGYVEKKRDEKDKRIFRVYLTDKGLNLKPKIKEILNELDQKLTFGITQKEIEQVLSTLEKVDKNLLKIQEGDICE</sequence>
<organism evidence="5 6">
    <name type="scientific">Tepiditoga spiralis</name>
    <dbReference type="NCBI Taxonomy" id="2108365"/>
    <lineage>
        <taxon>Bacteria</taxon>
        <taxon>Thermotogati</taxon>
        <taxon>Thermotogota</taxon>
        <taxon>Thermotogae</taxon>
        <taxon>Petrotogales</taxon>
        <taxon>Petrotogaceae</taxon>
        <taxon>Tepiditoga</taxon>
    </lineage>
</organism>
<evidence type="ECO:0000256" key="3">
    <source>
        <dbReference type="ARBA" id="ARBA00023163"/>
    </source>
</evidence>
<proteinExistence type="predicted"/>